<feature type="region of interest" description="Disordered" evidence="2">
    <location>
        <begin position="1235"/>
        <end position="1265"/>
    </location>
</feature>
<protein>
    <recommendedName>
        <fullName evidence="7">Protein kinase domain-containing protein</fullName>
    </recommendedName>
</protein>
<dbReference type="InterPro" id="IPR008271">
    <property type="entry name" value="Ser/Thr_kinase_AS"/>
</dbReference>
<dbReference type="Pfam" id="PF02145">
    <property type="entry name" value="Rap_GAP"/>
    <property type="match status" value="1"/>
</dbReference>
<dbReference type="InterPro" id="IPR000719">
    <property type="entry name" value="Prot_kinase_dom"/>
</dbReference>
<dbReference type="GO" id="GO:0032007">
    <property type="term" value="P:negative regulation of TOR signaling"/>
    <property type="evidence" value="ECO:0007669"/>
    <property type="project" value="TreeGrafter"/>
</dbReference>
<dbReference type="SUPFAM" id="SSF56112">
    <property type="entry name" value="Protein kinase-like (PK-like)"/>
    <property type="match status" value="1"/>
</dbReference>
<dbReference type="Gene3D" id="3.40.50.11210">
    <property type="entry name" value="Rap/Ran-GAP"/>
    <property type="match status" value="1"/>
</dbReference>
<accession>A0A4Y9Z9X7</accession>
<dbReference type="CDD" id="cd13999">
    <property type="entry name" value="STKc_MAP3K-like"/>
    <property type="match status" value="1"/>
</dbReference>
<dbReference type="PROSITE" id="PS00108">
    <property type="entry name" value="PROTEIN_KINASE_ST"/>
    <property type="match status" value="1"/>
</dbReference>
<sequence>MLTLGTSTGYQRGLEEVGFRIFWKCLQRCAMLASSAWRLVEQPLGSYLGIDVAIKEVLPSTEYDVAKYFEREWRLLKESRHPNVVLYLGLSRAPEPDGRIFIISEYIEGGNLRMYIYDKQKPFPWRLRLSFATDIARALAYLHARKCIHRDLKGENLLVTANGRLKITDFGFARIAARNDEELRRLTFCGTDAYMSPEILLGNEFDLPTDIFSLGVIFAEIAARRLADDRHFKRAAPTFGVDPDEVRESASPGFPPAFVQLTIDCLAEDPAARPTTRDILERLRLIEAEILARDTQADDLHTGSIKFMTGHKRPSLAPRIPSFGMGVGQDIRGGDKSPPQHDSDEDSDDELAEAIKGLSGVTVDEKPSSTFINNGGESTQPLIADTASQMSDYSTTVIRSHPQSNYTIPSLSSVLTVRPSDQNGVPPADPPPAPENESQIDSEAPTSSIMTIDSYYTAPSSGPSIAAATEGGSTIRSVPPALVHRFTLIKPGAKRRSGSVSPTGMSSEASWGPLDFFLSSGLLGGAKCDICAKRLGRKPVLECDDCGLRKPLRLRIHSFHQQDTLLRLWDTDGYMREDMSNIDDRKAKKPRLSEADGFTKAPTKAPRRDAPKASALLFKSDFAPSGAVPETPAPKEKARVSSTKLRNIPVKSKTTAPLSGDSLPRFIVQPPVSSVPDFNVASSSKHVAKQQQPYHLHSPVHPPKSSSSSTPRHMTIVPKYYPQPKTDNSLSTPPKRKPMSVARAFAVSTPPSPDTTMSTKAMKSISATRLARATDINNEDGAAELLGFFLQQTGSTSHTANNHPDITRGLEITPHKVKGGFGKSTRFLRGGLAERAHENLGRSQMTLTLWHKEVTAQAVSARHTSANLLVQIKQVVYMSSLAERSRGPAGCRFCLVVCSPLDSNEVDQRIIGVLFSLLNSLATEHDGPDTAAHPFRENGRVAIWKPWHVLDEIRAESLSSRLPSSFPSGRIMSPDLGAGGSRSRQRSSTNAFAAPFNWRRGRPELALPDHAAQPSLHESHPVSLDALVATLTPPAVPSLANARALTSALNATPCTPSGVQATAMSPVLASLCAPEAPPALQAAGFDMLVAFCSSGRGTPLVTADRFSFLALLLASPTDSWVPEVWEPRFRALAAISQDGAQITGIEVPFLNLLKAWIEAAFVGLVGPEPVSSAEIAERERSIKALSGFLTAAVSRTDNISRLGDSEIAALLKFFSGLIVRAMGLTARLPGSSHPSFEVGSPTATATRIPPAHRRHHSSTSLSIGSPPSMAPLATVKRPLDIAVTIYLDHLNAQLQFLSPIHLQYILPVLFRCLAAYSTPLPRLSLSASDQFDSTFPLERRIVEMLDPLLNGTYTSSCFIILKRHLLPQPPEDADFHTSVQTSTGACRALRIYIRRALCSRLARAYIARMSADTYTPSGAPGNMDLEHELMERAWAKDEVTRGDLVKVGRILRRVAEAWISTAGGQDASGSPREEVLLEVAGVVKDVLQEYDERGDRDDVEEEETHIIGEILQCLTGTVRQLRDRHGALCVLHLSQPNEAPTAFLRTLSSLLGRDHSATPSNPPLTTILLSIAEHISDEDTAKSVGVMLDRGDFSPLTPDWLSNWEIILGNAALRSTTRPLTRIAVSEALQTIFAFVRDIPIHRQPLAELIFDKWKKQAAEDVNFIGGDVIWDLLADELFLRVTEAQEQQPDGPLDPGTFVTHVIEFLTNLAGSGGSVEAETVANNAGNPSGSVPPTPMPTATGSPVLSRGQSEALMPQRDKEPALPSVISLLSSFASGASVRSHSQTPQVPLDDVSANNVILSSAPDAVIMSNPVGAVVTLLHLFCQIAFTPSALSEQNRDLAVRLFRILITILNTAQSATARLTVLQFFFRLRADRDHRLYSVHQRYDRLGGIETLAGMIGRVDGAPGPSSGAAPPEDVHHDAADIMKARARAPERNGRRSSRGREPVPSRSASSRSRSRVPARVRSIAVPLPDIPISRPLWRIPEVLPFVVPDSDTPSDGLISYDPAGPANRMVVPISYFLESIIEIINSEPNWEILSYVLCHLPTLLANKHLFCGPRSRACISRLLSMLCNNISKGEFAAAVVIWPASLKARDAQGLAYHTLSVLISYRKCFDPPLRHVLVEVLITGLSGQQSAIKCCLHALTLSAFELQDSMRRFLPSILTKLSQIMTNATIAVHIINFLAIVGSLPGLYSNFIEDNFKMVFGVALQYLRLHNRPEPSQDTSWALSQHVRIMSYYIVYLWFLAVKLRDRPKHVKYITRQLLLANAGKEEVDEPAEVCFDWLARYAYGSADPRPTDSMLNDILQKANEPTSLAEAISEKSWIVGNAIITIRALAKIGWVDVTARRASGLTRVIARIENVPLVGPGEVDPDTISIPSILTMDRDIPSEDDALYQDILQTLYPLKVDGSAEDDQAPDPITGYVWQGTAPSQRRKEVAIDPSYFALQLSPFPDDFSRQRIKVLDTSNLPTLFRTLDRIPVIDTHKVGIMYVAPGQTHEDDILANVHGSPAYTRFLEGIGRLINLRGQVDVYAGGLDPDEDGEYAYAWWDDIGQILYHTATLMPQHPEDKHHTFKKRHIGNDFVRIVWNDSGLPYRFDTLSTQFQFVNIVVEPHSIGAISAFSNNVHENEYFRVTMQCAPGMTEFTPIGNFKLISAENLPLLIRQLSLLADWFASVFQHTQNDTVQVDMPTNWRARLQTIKRFRAQVPPVPVTQPAEGVLGQEAQRDFTSAF</sequence>
<organism evidence="5 6">
    <name type="scientific">Dentipellis fragilis</name>
    <dbReference type="NCBI Taxonomy" id="205917"/>
    <lineage>
        <taxon>Eukaryota</taxon>
        <taxon>Fungi</taxon>
        <taxon>Dikarya</taxon>
        <taxon>Basidiomycota</taxon>
        <taxon>Agaricomycotina</taxon>
        <taxon>Agaricomycetes</taxon>
        <taxon>Russulales</taxon>
        <taxon>Hericiaceae</taxon>
        <taxon>Dentipellis</taxon>
    </lineage>
</organism>
<dbReference type="OrthoDB" id="19311at2759"/>
<feature type="region of interest" description="Disordered" evidence="2">
    <location>
        <begin position="679"/>
        <end position="737"/>
    </location>
</feature>
<proteinExistence type="predicted"/>
<dbReference type="PROSITE" id="PS50085">
    <property type="entry name" value="RAPGAP"/>
    <property type="match status" value="1"/>
</dbReference>
<dbReference type="SUPFAM" id="SSF111347">
    <property type="entry name" value="Rap/Ran-GAP"/>
    <property type="match status" value="1"/>
</dbReference>
<dbReference type="InterPro" id="IPR027107">
    <property type="entry name" value="Tuberin/Ral-act_asu"/>
</dbReference>
<feature type="compositionally biased region" description="Basic and acidic residues" evidence="2">
    <location>
        <begin position="332"/>
        <end position="342"/>
    </location>
</feature>
<name>A0A4Y9Z9X7_9AGAM</name>
<feature type="region of interest" description="Disordered" evidence="2">
    <location>
        <begin position="970"/>
        <end position="993"/>
    </location>
</feature>
<dbReference type="GO" id="GO:0005524">
    <property type="term" value="F:ATP binding"/>
    <property type="evidence" value="ECO:0007669"/>
    <property type="project" value="InterPro"/>
</dbReference>
<dbReference type="InterPro" id="IPR035974">
    <property type="entry name" value="Rap/Ran-GAP_sf"/>
</dbReference>
<dbReference type="Gene3D" id="1.10.510.10">
    <property type="entry name" value="Transferase(Phosphotransferase) domain 1"/>
    <property type="match status" value="1"/>
</dbReference>
<dbReference type="FunFam" id="3.40.50.11210:FF:000007">
    <property type="entry name" value="Tuberous sclerosis 2"/>
    <property type="match status" value="1"/>
</dbReference>
<dbReference type="SUPFAM" id="SSF48371">
    <property type="entry name" value="ARM repeat"/>
    <property type="match status" value="1"/>
</dbReference>
<feature type="compositionally biased region" description="Polar residues" evidence="2">
    <location>
        <begin position="1739"/>
        <end position="1751"/>
    </location>
</feature>
<feature type="domain" description="Rap-GAP" evidence="4">
    <location>
        <begin position="2472"/>
        <end position="2710"/>
    </location>
</feature>
<evidence type="ECO:0000256" key="1">
    <source>
        <dbReference type="ARBA" id="ARBA00022468"/>
    </source>
</evidence>
<feature type="region of interest" description="Disordered" evidence="2">
    <location>
        <begin position="1720"/>
        <end position="1760"/>
    </location>
</feature>
<feature type="region of interest" description="Disordered" evidence="2">
    <location>
        <begin position="1931"/>
        <end position="1961"/>
    </location>
</feature>
<feature type="region of interest" description="Disordered" evidence="2">
    <location>
        <begin position="310"/>
        <end position="350"/>
    </location>
</feature>
<dbReference type="GO" id="GO:0051056">
    <property type="term" value="P:regulation of small GTPase mediated signal transduction"/>
    <property type="evidence" value="ECO:0007669"/>
    <property type="project" value="InterPro"/>
</dbReference>
<feature type="compositionally biased region" description="Basic and acidic residues" evidence="2">
    <location>
        <begin position="585"/>
        <end position="594"/>
    </location>
</feature>
<dbReference type="InterPro" id="IPR016024">
    <property type="entry name" value="ARM-type_fold"/>
</dbReference>
<evidence type="ECO:0000256" key="2">
    <source>
        <dbReference type="SAM" id="MobiDB-lite"/>
    </source>
</evidence>
<dbReference type="GO" id="GO:0005096">
    <property type="term" value="F:GTPase activator activity"/>
    <property type="evidence" value="ECO:0007669"/>
    <property type="project" value="UniProtKB-KW"/>
</dbReference>
<dbReference type="SMART" id="SM00220">
    <property type="entry name" value="S_TKc"/>
    <property type="match status" value="1"/>
</dbReference>
<dbReference type="STRING" id="205917.A0A4Y9Z9X7"/>
<evidence type="ECO:0008006" key="7">
    <source>
        <dbReference type="Google" id="ProtNLM"/>
    </source>
</evidence>
<dbReference type="PANTHER" id="PTHR10063:SF0">
    <property type="entry name" value="TUBERIN"/>
    <property type="match status" value="1"/>
</dbReference>
<evidence type="ECO:0000259" key="4">
    <source>
        <dbReference type="PROSITE" id="PS50085"/>
    </source>
</evidence>
<dbReference type="Pfam" id="PF03542">
    <property type="entry name" value="Tuberin"/>
    <property type="match status" value="1"/>
</dbReference>
<feature type="compositionally biased region" description="Polar residues" evidence="2">
    <location>
        <begin position="1722"/>
        <end position="1731"/>
    </location>
</feature>
<feature type="compositionally biased region" description="Basic and acidic residues" evidence="2">
    <location>
        <begin position="1931"/>
        <end position="1949"/>
    </location>
</feature>
<dbReference type="Proteomes" id="UP000298327">
    <property type="component" value="Unassembled WGS sequence"/>
</dbReference>
<feature type="compositionally biased region" description="Polar residues" evidence="2">
    <location>
        <begin position="436"/>
        <end position="446"/>
    </location>
</feature>
<feature type="compositionally biased region" description="Polar residues" evidence="2">
    <location>
        <begin position="680"/>
        <end position="693"/>
    </location>
</feature>
<dbReference type="EMBL" id="SEOQ01000081">
    <property type="protein sequence ID" value="TFY70817.1"/>
    <property type="molecule type" value="Genomic_DNA"/>
</dbReference>
<reference evidence="5 6" key="1">
    <citation type="submission" date="2019-02" db="EMBL/GenBank/DDBJ databases">
        <title>Genome sequencing of the rare red list fungi Dentipellis fragilis.</title>
        <authorList>
            <person name="Buettner E."/>
            <person name="Kellner H."/>
        </authorList>
    </citation>
    <scope>NUCLEOTIDE SEQUENCE [LARGE SCALE GENOMIC DNA]</scope>
    <source>
        <strain evidence="5 6">DSM 105465</strain>
    </source>
</reference>
<dbReference type="InterPro" id="IPR018515">
    <property type="entry name" value="Tuberin-type_domain"/>
</dbReference>
<dbReference type="GO" id="GO:0033596">
    <property type="term" value="C:TSC1-TSC2 complex"/>
    <property type="evidence" value="ECO:0007669"/>
    <property type="project" value="TreeGrafter"/>
</dbReference>
<keyword evidence="6" id="KW-1185">Reference proteome</keyword>
<keyword evidence="1" id="KW-0343">GTPase activation</keyword>
<feature type="compositionally biased region" description="Low complexity" evidence="2">
    <location>
        <begin position="695"/>
        <end position="713"/>
    </location>
</feature>
<dbReference type="Gene3D" id="3.30.200.20">
    <property type="entry name" value="Phosphorylase Kinase, domain 1"/>
    <property type="match status" value="1"/>
</dbReference>
<dbReference type="Pfam" id="PF00069">
    <property type="entry name" value="Pkinase"/>
    <property type="match status" value="1"/>
</dbReference>
<dbReference type="InterPro" id="IPR000331">
    <property type="entry name" value="Rap/Ran_GAP_dom"/>
</dbReference>
<evidence type="ECO:0000313" key="6">
    <source>
        <dbReference type="Proteomes" id="UP000298327"/>
    </source>
</evidence>
<dbReference type="GO" id="GO:0005634">
    <property type="term" value="C:nucleus"/>
    <property type="evidence" value="ECO:0007669"/>
    <property type="project" value="InterPro"/>
</dbReference>
<evidence type="ECO:0000313" key="5">
    <source>
        <dbReference type="EMBL" id="TFY70817.1"/>
    </source>
</evidence>
<feature type="region of interest" description="Disordered" evidence="2">
    <location>
        <begin position="585"/>
        <end position="610"/>
    </location>
</feature>
<gene>
    <name evidence="5" type="ORF">EVG20_g2184</name>
</gene>
<feature type="region of interest" description="Disordered" evidence="2">
    <location>
        <begin position="417"/>
        <end position="446"/>
    </location>
</feature>
<dbReference type="GO" id="GO:0004672">
    <property type="term" value="F:protein kinase activity"/>
    <property type="evidence" value="ECO:0007669"/>
    <property type="project" value="InterPro"/>
</dbReference>
<comment type="caution">
    <text evidence="5">The sequence shown here is derived from an EMBL/GenBank/DDBJ whole genome shotgun (WGS) entry which is preliminary data.</text>
</comment>
<dbReference type="PANTHER" id="PTHR10063">
    <property type="entry name" value="TUBERIN"/>
    <property type="match status" value="1"/>
</dbReference>
<evidence type="ECO:0000259" key="3">
    <source>
        <dbReference type="PROSITE" id="PS50011"/>
    </source>
</evidence>
<dbReference type="InterPro" id="IPR011009">
    <property type="entry name" value="Kinase-like_dom_sf"/>
</dbReference>
<dbReference type="PROSITE" id="PS50011">
    <property type="entry name" value="PROTEIN_KINASE_DOM"/>
    <property type="match status" value="1"/>
</dbReference>
<feature type="domain" description="Protein kinase" evidence="3">
    <location>
        <begin position="26"/>
        <end position="285"/>
    </location>
</feature>